<keyword evidence="5" id="KW-0479">Metal-binding</keyword>
<protein>
    <recommendedName>
        <fullName evidence="2 5">Peptide-methionine (R)-S-oxide reductase</fullName>
        <ecNumber evidence="2 5">1.8.4.12</ecNumber>
    </recommendedName>
</protein>
<evidence type="ECO:0000256" key="4">
    <source>
        <dbReference type="ARBA" id="ARBA00048488"/>
    </source>
</evidence>
<dbReference type="InterPro" id="IPR028427">
    <property type="entry name" value="Met_Sox_Rdtase_MsrB"/>
</dbReference>
<evidence type="ECO:0000313" key="9">
    <source>
        <dbReference type="Proteomes" id="UP000326759"/>
    </source>
</evidence>
<proteinExistence type="inferred from homology"/>
<dbReference type="NCBIfam" id="TIGR00357">
    <property type="entry name" value="peptide-methionine (R)-S-oxide reductase MsrB"/>
    <property type="match status" value="1"/>
</dbReference>
<dbReference type="PANTHER" id="PTHR10173:SF52">
    <property type="entry name" value="METHIONINE-R-SULFOXIDE REDUCTASE B1"/>
    <property type="match status" value="1"/>
</dbReference>
<dbReference type="SUPFAM" id="SSF51316">
    <property type="entry name" value="Mss4-like"/>
    <property type="match status" value="1"/>
</dbReference>
<feature type="region of interest" description="Disordered" evidence="6">
    <location>
        <begin position="248"/>
        <end position="282"/>
    </location>
</feature>
<sequence length="309" mass="34220">KKTKLEIFTDLEAQAPSNSESTVLVLLILMVEVTSETNMYNQSVIGRSCENSSYRSSQRSFLPKPQVTPKKLVGRGGGGGGGGFRSGVGRSANQTPPPRLLPAEEKEKLLRKLTPVQFKVTQEKVTERPYSNQYYKHFESGVYSCVVCGEPLFQSNTKYDSKSGWPAFYDIIDENKVRYKEDLSHLGANLLLLVCNPSLARIEVSCAVCNAHLGHMFEDGPKPTGRRFCVNSASLRFTSLDGDKSECLKRGKEEENESEKRKRKSATLEESNEKDSQEEPLVHLAAPTNSCAMGSQICFRIPSVNPALS</sequence>
<dbReference type="AlphaFoldDB" id="A0A5N5T9W6"/>
<feature type="compositionally biased region" description="Gly residues" evidence="6">
    <location>
        <begin position="74"/>
        <end position="86"/>
    </location>
</feature>
<feature type="region of interest" description="Disordered" evidence="6">
    <location>
        <begin position="56"/>
        <end position="100"/>
    </location>
</feature>
<dbReference type="Gene3D" id="2.170.150.20">
    <property type="entry name" value="Peptide methionine sulfoxide reductase"/>
    <property type="match status" value="1"/>
</dbReference>
<comment type="similarity">
    <text evidence="1 5">Belongs to the MsrB Met sulfoxide reductase family.</text>
</comment>
<feature type="non-terminal residue" evidence="8">
    <location>
        <position position="1"/>
    </location>
</feature>
<keyword evidence="5" id="KW-0862">Zinc</keyword>
<dbReference type="EMBL" id="SEYY01005180">
    <property type="protein sequence ID" value="KAB7503434.1"/>
    <property type="molecule type" value="Genomic_DNA"/>
</dbReference>
<feature type="domain" description="MsrB" evidence="7">
    <location>
        <begin position="106"/>
        <end position="240"/>
    </location>
</feature>
<reference evidence="8 9" key="1">
    <citation type="journal article" date="2019" name="PLoS Biol.">
        <title>Sex chromosomes control vertical transmission of feminizing Wolbachia symbionts in an isopod.</title>
        <authorList>
            <person name="Becking T."/>
            <person name="Chebbi M.A."/>
            <person name="Giraud I."/>
            <person name="Moumen B."/>
            <person name="Laverre T."/>
            <person name="Caubet Y."/>
            <person name="Peccoud J."/>
            <person name="Gilbert C."/>
            <person name="Cordaux R."/>
        </authorList>
    </citation>
    <scope>NUCLEOTIDE SEQUENCE [LARGE SCALE GENOMIC DNA]</scope>
    <source>
        <strain evidence="8">ANa2</strain>
        <tissue evidence="8">Whole body excluding digestive tract and cuticle</tissue>
    </source>
</reference>
<evidence type="ECO:0000256" key="3">
    <source>
        <dbReference type="ARBA" id="ARBA00023002"/>
    </source>
</evidence>
<dbReference type="InterPro" id="IPR002579">
    <property type="entry name" value="Met_Sox_Rdtase_MsrB_dom"/>
</dbReference>
<evidence type="ECO:0000256" key="1">
    <source>
        <dbReference type="ARBA" id="ARBA00007174"/>
    </source>
</evidence>
<evidence type="ECO:0000259" key="7">
    <source>
        <dbReference type="PROSITE" id="PS51790"/>
    </source>
</evidence>
<name>A0A5N5T9W6_9CRUS</name>
<feature type="compositionally biased region" description="Basic and acidic residues" evidence="6">
    <location>
        <begin position="271"/>
        <end position="281"/>
    </location>
</feature>
<dbReference type="GO" id="GO:0046872">
    <property type="term" value="F:metal ion binding"/>
    <property type="evidence" value="ECO:0007669"/>
    <property type="project" value="UniProtKB-KW"/>
</dbReference>
<keyword evidence="3 5" id="KW-0560">Oxidoreductase</keyword>
<dbReference type="Pfam" id="PF01641">
    <property type="entry name" value="SelR"/>
    <property type="match status" value="1"/>
</dbReference>
<comment type="catalytic activity">
    <reaction evidence="4 5">
        <text>L-methionyl-[protein] + [thioredoxin]-disulfide + H2O = L-methionyl-(R)-S-oxide-[protein] + [thioredoxin]-dithiol</text>
        <dbReference type="Rhea" id="RHEA:24164"/>
        <dbReference type="Rhea" id="RHEA-COMP:10698"/>
        <dbReference type="Rhea" id="RHEA-COMP:10700"/>
        <dbReference type="Rhea" id="RHEA-COMP:12313"/>
        <dbReference type="Rhea" id="RHEA-COMP:12314"/>
        <dbReference type="ChEBI" id="CHEBI:15377"/>
        <dbReference type="ChEBI" id="CHEBI:16044"/>
        <dbReference type="ChEBI" id="CHEBI:29950"/>
        <dbReference type="ChEBI" id="CHEBI:45764"/>
        <dbReference type="ChEBI" id="CHEBI:50058"/>
        <dbReference type="EC" id="1.8.4.12"/>
    </reaction>
</comment>
<comment type="caution">
    <text evidence="8">The sequence shown here is derived from an EMBL/GenBank/DDBJ whole genome shotgun (WGS) entry which is preliminary data.</text>
</comment>
<keyword evidence="9" id="KW-1185">Reference proteome</keyword>
<organism evidence="8 9">
    <name type="scientific">Armadillidium nasatum</name>
    <dbReference type="NCBI Taxonomy" id="96803"/>
    <lineage>
        <taxon>Eukaryota</taxon>
        <taxon>Metazoa</taxon>
        <taxon>Ecdysozoa</taxon>
        <taxon>Arthropoda</taxon>
        <taxon>Crustacea</taxon>
        <taxon>Multicrustacea</taxon>
        <taxon>Malacostraca</taxon>
        <taxon>Eumalacostraca</taxon>
        <taxon>Peracarida</taxon>
        <taxon>Isopoda</taxon>
        <taxon>Oniscidea</taxon>
        <taxon>Crinocheta</taxon>
        <taxon>Armadillidiidae</taxon>
        <taxon>Armadillidium</taxon>
    </lineage>
</organism>
<evidence type="ECO:0000256" key="2">
    <source>
        <dbReference type="ARBA" id="ARBA00012499"/>
    </source>
</evidence>
<dbReference type="GO" id="GO:0006979">
    <property type="term" value="P:response to oxidative stress"/>
    <property type="evidence" value="ECO:0007669"/>
    <property type="project" value="InterPro"/>
</dbReference>
<dbReference type="GO" id="GO:0033743">
    <property type="term" value="F:peptide-methionine (R)-S-oxide reductase activity"/>
    <property type="evidence" value="ECO:0007669"/>
    <property type="project" value="UniProtKB-EC"/>
</dbReference>
<dbReference type="PROSITE" id="PS51790">
    <property type="entry name" value="MSRB"/>
    <property type="match status" value="1"/>
</dbReference>
<accession>A0A5N5T9W6</accession>
<dbReference type="EC" id="1.8.4.12" evidence="2 5"/>
<gene>
    <name evidence="8" type="primary">SelR</name>
    <name evidence="8" type="ORF">Anas_11139</name>
</gene>
<evidence type="ECO:0000313" key="8">
    <source>
        <dbReference type="EMBL" id="KAB7503434.1"/>
    </source>
</evidence>
<dbReference type="GO" id="GO:0005737">
    <property type="term" value="C:cytoplasm"/>
    <property type="evidence" value="ECO:0007669"/>
    <property type="project" value="TreeGrafter"/>
</dbReference>
<dbReference type="OrthoDB" id="44061at2759"/>
<dbReference type="PANTHER" id="PTHR10173">
    <property type="entry name" value="METHIONINE SULFOXIDE REDUCTASE"/>
    <property type="match status" value="1"/>
</dbReference>
<comment type="cofactor">
    <cofactor evidence="5">
        <name>Zn(2+)</name>
        <dbReference type="ChEBI" id="CHEBI:29105"/>
    </cofactor>
    <text evidence="5">Binds 1 zinc ion per subunit.</text>
</comment>
<evidence type="ECO:0000256" key="5">
    <source>
        <dbReference type="RuleBase" id="RU365044"/>
    </source>
</evidence>
<dbReference type="InterPro" id="IPR011057">
    <property type="entry name" value="Mss4-like_sf"/>
</dbReference>
<dbReference type="Proteomes" id="UP000326759">
    <property type="component" value="Unassembled WGS sequence"/>
</dbReference>
<comment type="function">
    <text evidence="5">Methionine-sulfoxide reductase that specifically reduces methionine (R)-sulfoxide back to methionine. While in many cases methionine oxidation is the result of random oxidation following oxidative stress, methionine oxidation is also a post-translational modification that takes place on specific residues.</text>
</comment>
<evidence type="ECO:0000256" key="6">
    <source>
        <dbReference type="SAM" id="MobiDB-lite"/>
    </source>
</evidence>
<dbReference type="GO" id="GO:0030091">
    <property type="term" value="P:protein repair"/>
    <property type="evidence" value="ECO:0007669"/>
    <property type="project" value="InterPro"/>
</dbReference>